<gene>
    <name evidence="2" type="ORF">SAMN04489747_0891</name>
</gene>
<feature type="compositionally biased region" description="Basic and acidic residues" evidence="1">
    <location>
        <begin position="108"/>
        <end position="117"/>
    </location>
</feature>
<dbReference type="STRING" id="675864.SAMN04489747_0891"/>
<evidence type="ECO:0000256" key="1">
    <source>
        <dbReference type="SAM" id="MobiDB-lite"/>
    </source>
</evidence>
<accession>A0A1G6UK87</accession>
<name>A0A1G6UK87_9ACTN</name>
<dbReference type="Proteomes" id="UP000198546">
    <property type="component" value="Chromosome i"/>
</dbReference>
<dbReference type="EMBL" id="LT629688">
    <property type="protein sequence ID" value="SDD40977.1"/>
    <property type="molecule type" value="Genomic_DNA"/>
</dbReference>
<sequence length="129" mass="14301">MASTAAMQAIVARGRAAELDVYDGKPLVTPPDRYVVAWDDPGRAEAETYDGASSRVENTIVFHCVARTRDGLRDLVQTVRDTYTDWAPDDRPSSSPMAEVAAQSLKDGGPENDERFSHGIRYRFHTNRS</sequence>
<evidence type="ECO:0000313" key="2">
    <source>
        <dbReference type="EMBL" id="SDD40977.1"/>
    </source>
</evidence>
<dbReference type="RefSeq" id="WP_090591019.1">
    <property type="nucleotide sequence ID" value="NZ_LT629688.1"/>
</dbReference>
<feature type="compositionally biased region" description="Basic residues" evidence="1">
    <location>
        <begin position="118"/>
        <end position="129"/>
    </location>
</feature>
<evidence type="ECO:0008006" key="4">
    <source>
        <dbReference type="Google" id="ProtNLM"/>
    </source>
</evidence>
<keyword evidence="3" id="KW-1185">Reference proteome</keyword>
<evidence type="ECO:0000313" key="3">
    <source>
        <dbReference type="Proteomes" id="UP000198546"/>
    </source>
</evidence>
<dbReference type="AlphaFoldDB" id="A0A1G6UK87"/>
<organism evidence="2 3">
    <name type="scientific">Auraticoccus monumenti</name>
    <dbReference type="NCBI Taxonomy" id="675864"/>
    <lineage>
        <taxon>Bacteria</taxon>
        <taxon>Bacillati</taxon>
        <taxon>Actinomycetota</taxon>
        <taxon>Actinomycetes</taxon>
        <taxon>Propionibacteriales</taxon>
        <taxon>Propionibacteriaceae</taxon>
        <taxon>Auraticoccus</taxon>
    </lineage>
</organism>
<protein>
    <recommendedName>
        <fullName evidence="4">DUF3168 domain-containing protein</fullName>
    </recommendedName>
</protein>
<proteinExistence type="predicted"/>
<feature type="region of interest" description="Disordered" evidence="1">
    <location>
        <begin position="85"/>
        <end position="129"/>
    </location>
</feature>
<reference evidence="2 3" key="1">
    <citation type="submission" date="2016-10" db="EMBL/GenBank/DDBJ databases">
        <authorList>
            <person name="de Groot N.N."/>
        </authorList>
    </citation>
    <scope>NUCLEOTIDE SEQUENCE [LARGE SCALE GENOMIC DNA]</scope>
    <source>
        <strain evidence="2 3">MON 2.2</strain>
    </source>
</reference>